<name>A0ABD5ZYP8_9EURY</name>
<dbReference type="GeneID" id="96953794"/>
<sequence length="116" mass="13350">MGNRDDMELREALEILSKRDSKMGTIAKLWLRGRYPGEYDFSIDSEDTAFLTDYDFSTASDKEVCEALEILAERDTDFGHIARAWVSAPRYSEYRTKEYEVDSEKLASITEVNESS</sequence>
<dbReference type="EMBL" id="JBHTAT010000001">
    <property type="protein sequence ID" value="MFC7255434.1"/>
    <property type="molecule type" value="Genomic_DNA"/>
</dbReference>
<organism evidence="1 2">
    <name type="scientific">Haloplanus litoreus</name>
    <dbReference type="NCBI Taxonomy" id="767515"/>
    <lineage>
        <taxon>Archaea</taxon>
        <taxon>Methanobacteriati</taxon>
        <taxon>Methanobacteriota</taxon>
        <taxon>Stenosarchaea group</taxon>
        <taxon>Halobacteria</taxon>
        <taxon>Halobacteriales</taxon>
        <taxon>Haloferacaceae</taxon>
        <taxon>Haloplanus</taxon>
    </lineage>
</organism>
<protein>
    <submittedName>
        <fullName evidence="1">Uncharacterized protein</fullName>
    </submittedName>
</protein>
<gene>
    <name evidence="1" type="ORF">ACFQKE_09050</name>
</gene>
<dbReference type="AlphaFoldDB" id="A0ABD5ZYP8"/>
<comment type="caution">
    <text evidence="1">The sequence shown here is derived from an EMBL/GenBank/DDBJ whole genome shotgun (WGS) entry which is preliminary data.</text>
</comment>
<keyword evidence="2" id="KW-1185">Reference proteome</keyword>
<dbReference type="RefSeq" id="WP_379703661.1">
    <property type="nucleotide sequence ID" value="NZ_JBHTAT010000001.1"/>
</dbReference>
<proteinExistence type="predicted"/>
<dbReference type="Proteomes" id="UP001596434">
    <property type="component" value="Unassembled WGS sequence"/>
</dbReference>
<reference evidence="1 2" key="1">
    <citation type="journal article" date="2019" name="Int. J. Syst. Evol. Microbiol.">
        <title>The Global Catalogue of Microorganisms (GCM) 10K type strain sequencing project: providing services to taxonomists for standard genome sequencing and annotation.</title>
        <authorList>
            <consortium name="The Broad Institute Genomics Platform"/>
            <consortium name="The Broad Institute Genome Sequencing Center for Infectious Disease"/>
            <person name="Wu L."/>
            <person name="Ma J."/>
        </authorList>
    </citation>
    <scope>NUCLEOTIDE SEQUENCE [LARGE SCALE GENOMIC DNA]</scope>
    <source>
        <strain evidence="1 2">GX21</strain>
    </source>
</reference>
<evidence type="ECO:0000313" key="1">
    <source>
        <dbReference type="EMBL" id="MFC7255434.1"/>
    </source>
</evidence>
<evidence type="ECO:0000313" key="2">
    <source>
        <dbReference type="Proteomes" id="UP001596434"/>
    </source>
</evidence>
<accession>A0ABD5ZYP8</accession>